<dbReference type="GO" id="GO:0005886">
    <property type="term" value="C:plasma membrane"/>
    <property type="evidence" value="ECO:0007669"/>
    <property type="project" value="TreeGrafter"/>
</dbReference>
<reference evidence="3" key="1">
    <citation type="submission" date="2017-04" db="EMBL/GenBank/DDBJ databases">
        <title>Function of individual gut microbiota members based on whole genome sequencing of pure cultures obtained from chicken caecum.</title>
        <authorList>
            <person name="Medvecky M."/>
            <person name="Cejkova D."/>
            <person name="Polansky O."/>
            <person name="Karasova D."/>
            <person name="Kubasova T."/>
            <person name="Cizek A."/>
            <person name="Rychlik I."/>
        </authorList>
    </citation>
    <scope>NUCLEOTIDE SEQUENCE [LARGE SCALE GENOMIC DNA]</scope>
    <source>
        <strain evidence="3">An178</strain>
    </source>
</reference>
<keyword evidence="1" id="KW-0812">Transmembrane</keyword>
<feature type="transmembrane region" description="Helical" evidence="1">
    <location>
        <begin position="114"/>
        <end position="135"/>
    </location>
</feature>
<comment type="caution">
    <text evidence="2">The sequence shown here is derived from an EMBL/GenBank/DDBJ whole genome shotgun (WGS) entry which is preliminary data.</text>
</comment>
<dbReference type="PANTHER" id="PTHR32502">
    <property type="entry name" value="N-ACETYLGALACTOSAMINE PERMEASE II COMPONENT-RELATED"/>
    <property type="match status" value="1"/>
</dbReference>
<dbReference type="InterPro" id="IPR050303">
    <property type="entry name" value="GatZ_KbaZ_carbometab"/>
</dbReference>
<sequence length="315" mass="34833">MESNNMTQYKDLTPAPRLDNKTLNRMAWRSMQLQACFNYERMQSAGWLWAILPGLQKIHTNKDDLATSMTHNMDFLNTHPFIVTFVMGIVLSMEQQKMDIQTIRSVRISTAAPLGGIGDALFWMSLVPIVAGMTAQMAIDGSIIGPILYFVFIFGVEMALRYGLLYWSYNMGTKAITAMTKYAKEFTHAASVLGVFIVGALIANYGGGTKLGISVPNGETAAEVEKLVVDGKEVVTETVTEMQPVFINIQDYFDKVLPCLIPLLLTLLCFFLIKKKGWTPVKCIGLMLVIGIVGAVFGIWAGGYQPLVPVPWTVL</sequence>
<proteinExistence type="predicted"/>
<accession>A0A1Y4M116</accession>
<dbReference type="PANTHER" id="PTHR32502:SF27">
    <property type="entry name" value="PTS SYSTEM, MANNOSE-SPECIFIC IID COMPONENT"/>
    <property type="match status" value="1"/>
</dbReference>
<dbReference type="Pfam" id="PF03613">
    <property type="entry name" value="EIID-AGA"/>
    <property type="match status" value="1"/>
</dbReference>
<evidence type="ECO:0000313" key="2">
    <source>
        <dbReference type="EMBL" id="OUP61579.1"/>
    </source>
</evidence>
<keyword evidence="1" id="KW-1133">Transmembrane helix</keyword>
<keyword evidence="3" id="KW-1185">Reference proteome</keyword>
<feature type="transmembrane region" description="Helical" evidence="1">
    <location>
        <begin position="285"/>
        <end position="303"/>
    </location>
</feature>
<feature type="transmembrane region" description="Helical" evidence="1">
    <location>
        <begin position="188"/>
        <end position="207"/>
    </location>
</feature>
<dbReference type="InterPro" id="IPR004704">
    <property type="entry name" value="PTS_IID_man"/>
</dbReference>
<evidence type="ECO:0000313" key="3">
    <source>
        <dbReference type="Proteomes" id="UP000195447"/>
    </source>
</evidence>
<organism evidence="2 3">
    <name type="scientific">Faecalitalea cylindroides</name>
    <dbReference type="NCBI Taxonomy" id="39483"/>
    <lineage>
        <taxon>Bacteria</taxon>
        <taxon>Bacillati</taxon>
        <taxon>Bacillota</taxon>
        <taxon>Erysipelotrichia</taxon>
        <taxon>Erysipelotrichales</taxon>
        <taxon>Erysipelotrichaceae</taxon>
        <taxon>Faecalitalea</taxon>
    </lineage>
</organism>
<protein>
    <submittedName>
        <fullName evidence="2">PTS acetylgalactosamine transporter subunit IID</fullName>
    </submittedName>
</protein>
<keyword evidence="1" id="KW-0472">Membrane</keyword>
<name>A0A1Y4M116_9FIRM</name>
<dbReference type="EMBL" id="NFKM01000002">
    <property type="protein sequence ID" value="OUP61579.1"/>
    <property type="molecule type" value="Genomic_DNA"/>
</dbReference>
<dbReference type="PROSITE" id="PS51108">
    <property type="entry name" value="PTS_EIID"/>
    <property type="match status" value="1"/>
</dbReference>
<dbReference type="GO" id="GO:0009401">
    <property type="term" value="P:phosphoenolpyruvate-dependent sugar phosphotransferase system"/>
    <property type="evidence" value="ECO:0007669"/>
    <property type="project" value="InterPro"/>
</dbReference>
<dbReference type="RefSeq" id="WP_022355239.1">
    <property type="nucleotide sequence ID" value="NZ_CBCTZC010000026.1"/>
</dbReference>
<feature type="transmembrane region" description="Helical" evidence="1">
    <location>
        <begin position="252"/>
        <end position="273"/>
    </location>
</feature>
<evidence type="ECO:0000256" key="1">
    <source>
        <dbReference type="SAM" id="Phobius"/>
    </source>
</evidence>
<feature type="transmembrane region" description="Helical" evidence="1">
    <location>
        <begin position="147"/>
        <end position="167"/>
    </location>
</feature>
<gene>
    <name evidence="2" type="ORF">B5F14_01105</name>
</gene>
<dbReference type="Proteomes" id="UP000195447">
    <property type="component" value="Unassembled WGS sequence"/>
</dbReference>
<dbReference type="AlphaFoldDB" id="A0A1Y4M116"/>